<keyword evidence="2" id="KW-1185">Reference proteome</keyword>
<accession>V7I2I9</accession>
<dbReference type="STRING" id="994573.T472_0211900"/>
<evidence type="ECO:0000313" key="1">
    <source>
        <dbReference type="EMBL" id="ETA80460.1"/>
    </source>
</evidence>
<proteinExistence type="predicted"/>
<evidence type="ECO:0000313" key="2">
    <source>
        <dbReference type="Proteomes" id="UP000017747"/>
    </source>
</evidence>
<sequence>MAKAVFLRKPVDVTELKSRATKPSEGTQFVIEEIVELTQVEYDNFAGTLLDDYPFIEQNLHAMYVDTNGVYHCIYVKAEGAKEGVLCESEGHSYCRYGCYYAEPGLLTDKLKEQILDIRDSGKYSMFDIYGVQREAYNNDYFELVLFIDEHKKEYLEFILYGE</sequence>
<dbReference type="Proteomes" id="UP000017747">
    <property type="component" value="Unassembled WGS sequence"/>
</dbReference>
<organism evidence="1 2">
    <name type="scientific">Youngiibacter fragilis 232.1</name>
    <dbReference type="NCBI Taxonomy" id="994573"/>
    <lineage>
        <taxon>Bacteria</taxon>
        <taxon>Bacillati</taxon>
        <taxon>Bacillota</taxon>
        <taxon>Clostridia</taxon>
        <taxon>Eubacteriales</taxon>
        <taxon>Clostridiaceae</taxon>
        <taxon>Youngiibacter</taxon>
    </lineage>
</organism>
<reference evidence="1 2" key="1">
    <citation type="journal article" date="2014" name="Genome Announc.">
        <title>Genome Sequence of Youngiibacter fragilis, the Type Strain of the Genus Youngiibacter.</title>
        <authorList>
            <person name="Wawrik C.B."/>
            <person name="Callaghan A.V."/>
            <person name="Stamps B.W."/>
            <person name="Wawrik B."/>
        </authorList>
    </citation>
    <scope>NUCLEOTIDE SEQUENCE [LARGE SCALE GENOMIC DNA]</scope>
    <source>
        <strain evidence="1 2">232.1</strain>
    </source>
</reference>
<name>V7I2I9_9CLOT</name>
<dbReference type="EMBL" id="AXUN02000181">
    <property type="protein sequence ID" value="ETA80460.1"/>
    <property type="molecule type" value="Genomic_DNA"/>
</dbReference>
<dbReference type="RefSeq" id="WP_023386696.1">
    <property type="nucleotide sequence ID" value="NZ_AXUN02000181.1"/>
</dbReference>
<gene>
    <name evidence="1" type="ORF">T472_0211900</name>
</gene>
<protein>
    <submittedName>
        <fullName evidence="1">Virulence protein</fullName>
    </submittedName>
</protein>
<dbReference type="Pfam" id="PF16468">
    <property type="entry name" value="DUF5049"/>
    <property type="match status" value="1"/>
</dbReference>
<dbReference type="InterPro" id="IPR032488">
    <property type="entry name" value="DUF5049"/>
</dbReference>
<dbReference type="AlphaFoldDB" id="V7I2I9"/>
<dbReference type="eggNOG" id="ENOG502Z95G">
    <property type="taxonomic scope" value="Bacteria"/>
</dbReference>
<comment type="caution">
    <text evidence="1">The sequence shown here is derived from an EMBL/GenBank/DDBJ whole genome shotgun (WGS) entry which is preliminary data.</text>
</comment>